<keyword evidence="2" id="KW-1185">Reference proteome</keyword>
<sequence length="180" mass="20383">MPISLHTASVDIFVKSLLTLKRILKKAQSHPDSASFPSARLYEDMHPLSFQIQAVSTRSVAFVERLLPEKGPAPTWEDNESTIEELLDRVDKTLEWLGRVEEKDFKNGEEDRVMELPMSATESIALEVKGYALGWTVPHVFFHVSMAYAILRHKGVSLGKKDFTSEFIEPIVLEVREKSA</sequence>
<evidence type="ECO:0008006" key="3">
    <source>
        <dbReference type="Google" id="ProtNLM"/>
    </source>
</evidence>
<accession>A0AA40CQ04</accession>
<organism evidence="1 2">
    <name type="scientific">Cercophora newfieldiana</name>
    <dbReference type="NCBI Taxonomy" id="92897"/>
    <lineage>
        <taxon>Eukaryota</taxon>
        <taxon>Fungi</taxon>
        <taxon>Dikarya</taxon>
        <taxon>Ascomycota</taxon>
        <taxon>Pezizomycotina</taxon>
        <taxon>Sordariomycetes</taxon>
        <taxon>Sordariomycetidae</taxon>
        <taxon>Sordariales</taxon>
        <taxon>Lasiosphaeriaceae</taxon>
        <taxon>Cercophora</taxon>
    </lineage>
</organism>
<dbReference type="EMBL" id="JAULSV010000004">
    <property type="protein sequence ID" value="KAK0646850.1"/>
    <property type="molecule type" value="Genomic_DNA"/>
</dbReference>
<dbReference type="InterPro" id="IPR018531">
    <property type="entry name" value="DUF1993"/>
</dbReference>
<dbReference type="InterPro" id="IPR034660">
    <property type="entry name" value="DinB/YfiT-like"/>
</dbReference>
<reference evidence="1" key="1">
    <citation type="submission" date="2023-06" db="EMBL/GenBank/DDBJ databases">
        <title>Genome-scale phylogeny and comparative genomics of the fungal order Sordariales.</title>
        <authorList>
            <consortium name="Lawrence Berkeley National Laboratory"/>
            <person name="Hensen N."/>
            <person name="Bonometti L."/>
            <person name="Westerberg I."/>
            <person name="Brannstrom I.O."/>
            <person name="Guillou S."/>
            <person name="Cros-Aarteil S."/>
            <person name="Calhoun S."/>
            <person name="Haridas S."/>
            <person name="Kuo A."/>
            <person name="Mondo S."/>
            <person name="Pangilinan J."/>
            <person name="Riley R."/>
            <person name="Labutti K."/>
            <person name="Andreopoulos B."/>
            <person name="Lipzen A."/>
            <person name="Chen C."/>
            <person name="Yanf M."/>
            <person name="Daum C."/>
            <person name="Ng V."/>
            <person name="Clum A."/>
            <person name="Steindorff A."/>
            <person name="Ohm R."/>
            <person name="Martin F."/>
            <person name="Silar P."/>
            <person name="Natvig D."/>
            <person name="Lalanne C."/>
            <person name="Gautier V."/>
            <person name="Ament-Velasquez S.L."/>
            <person name="Kruys A."/>
            <person name="Hutchinson M.I."/>
            <person name="Powell A.J."/>
            <person name="Barry K."/>
            <person name="Miller A.N."/>
            <person name="Grigoriev I.V."/>
            <person name="Debuchy R."/>
            <person name="Gladieux P."/>
            <person name="Thoren M.H."/>
            <person name="Johannesson H."/>
        </authorList>
    </citation>
    <scope>NUCLEOTIDE SEQUENCE</scope>
    <source>
        <strain evidence="1">SMH2532-1</strain>
    </source>
</reference>
<gene>
    <name evidence="1" type="ORF">B0T16DRAFT_329152</name>
</gene>
<evidence type="ECO:0000313" key="2">
    <source>
        <dbReference type="Proteomes" id="UP001174936"/>
    </source>
</evidence>
<protein>
    <recommendedName>
        <fullName evidence="3">DUF1993 domain-containing protein</fullName>
    </recommendedName>
</protein>
<dbReference type="Gene3D" id="1.20.120.450">
    <property type="entry name" value="dinb family like domain"/>
    <property type="match status" value="1"/>
</dbReference>
<dbReference type="Pfam" id="PF09351">
    <property type="entry name" value="DUF1993"/>
    <property type="match status" value="1"/>
</dbReference>
<dbReference type="PANTHER" id="PTHR36922">
    <property type="entry name" value="BLL2446 PROTEIN"/>
    <property type="match status" value="1"/>
</dbReference>
<name>A0AA40CQ04_9PEZI</name>
<comment type="caution">
    <text evidence="1">The sequence shown here is derived from an EMBL/GenBank/DDBJ whole genome shotgun (WGS) entry which is preliminary data.</text>
</comment>
<dbReference type="Proteomes" id="UP001174936">
    <property type="component" value="Unassembled WGS sequence"/>
</dbReference>
<proteinExistence type="predicted"/>
<dbReference type="SUPFAM" id="SSF109854">
    <property type="entry name" value="DinB/YfiT-like putative metalloenzymes"/>
    <property type="match status" value="1"/>
</dbReference>
<dbReference type="PANTHER" id="PTHR36922:SF1">
    <property type="entry name" value="DUF1993 DOMAIN-CONTAINING PROTEIN"/>
    <property type="match status" value="1"/>
</dbReference>
<dbReference type="AlphaFoldDB" id="A0AA40CQ04"/>
<evidence type="ECO:0000313" key="1">
    <source>
        <dbReference type="EMBL" id="KAK0646850.1"/>
    </source>
</evidence>